<sequence length="85" mass="9144">MRPRKPQRKRTKRVRTGEEGGSANTGHNDRACRLTGGEGLRGARHRDGAGHWCGKRSAQPRRGVGMSDGNPKGRDGISSPPRCAA</sequence>
<dbReference type="HOGENOM" id="CLU_2505393_0_0_6"/>
<dbReference type="KEGG" id="asa:ASA_P5G139"/>
<gene>
    <name evidence="2" type="ordered locus">ASA_P5G139</name>
</gene>
<evidence type="ECO:0000313" key="2">
    <source>
        <dbReference type="EMBL" id="ABO92607.1"/>
    </source>
</evidence>
<reference evidence="3" key="1">
    <citation type="journal article" date="2008" name="BMC Genomics">
        <title>The genome of Aeromonas salmonicida subsp. salmonicida A449: insights into the evolution of a fish pathogen.</title>
        <authorList>
            <person name="Reith M.E."/>
            <person name="Singh R.K."/>
            <person name="Curtis B."/>
            <person name="Boyd J.M."/>
            <person name="Bouevitch A."/>
            <person name="Kimball J."/>
            <person name="Munholland J."/>
            <person name="Murphy C."/>
            <person name="Sarty D."/>
            <person name="Williams J."/>
            <person name="Nash J.H."/>
            <person name="Johnson S.C."/>
            <person name="Brown L.L."/>
        </authorList>
    </citation>
    <scope>NUCLEOTIDE SEQUENCE [LARGE SCALE GENOMIC DNA]</scope>
    <source>
        <strain evidence="3">A449</strain>
        <plasmid evidence="3">pAsa5</plasmid>
    </source>
</reference>
<name>A4SUN5_AERS4</name>
<accession>A4SUN5</accession>
<geneLocation type="plasmid" evidence="3">
    <name>pAsa5</name>
</geneLocation>
<protein>
    <submittedName>
        <fullName evidence="2">Uncharacterized protein</fullName>
    </submittedName>
</protein>
<proteinExistence type="predicted"/>
<dbReference type="Proteomes" id="UP000000225">
    <property type="component" value="Plasmid 5"/>
</dbReference>
<keyword evidence="2" id="KW-0614">Plasmid</keyword>
<dbReference type="AlphaFoldDB" id="A4SUN5"/>
<evidence type="ECO:0000313" key="3">
    <source>
        <dbReference type="Proteomes" id="UP000000225"/>
    </source>
</evidence>
<feature type="region of interest" description="Disordered" evidence="1">
    <location>
        <begin position="1"/>
        <end position="85"/>
    </location>
</feature>
<feature type="compositionally biased region" description="Basic residues" evidence="1">
    <location>
        <begin position="1"/>
        <end position="14"/>
    </location>
</feature>
<dbReference type="EMBL" id="CP000646">
    <property type="protein sequence ID" value="ABO92607.1"/>
    <property type="molecule type" value="Genomic_DNA"/>
</dbReference>
<organism evidence="2 3">
    <name type="scientific">Aeromonas salmonicida (strain A449)</name>
    <dbReference type="NCBI Taxonomy" id="382245"/>
    <lineage>
        <taxon>Bacteria</taxon>
        <taxon>Pseudomonadati</taxon>
        <taxon>Pseudomonadota</taxon>
        <taxon>Gammaproteobacteria</taxon>
        <taxon>Aeromonadales</taxon>
        <taxon>Aeromonadaceae</taxon>
        <taxon>Aeromonas</taxon>
    </lineage>
</organism>
<evidence type="ECO:0000256" key="1">
    <source>
        <dbReference type="SAM" id="MobiDB-lite"/>
    </source>
</evidence>